<dbReference type="InterPro" id="IPR011009">
    <property type="entry name" value="Kinase-like_dom_sf"/>
</dbReference>
<proteinExistence type="predicted"/>
<dbReference type="SUPFAM" id="SSF56112">
    <property type="entry name" value="Protein kinase-like (PK-like)"/>
    <property type="match status" value="1"/>
</dbReference>
<dbReference type="InterPro" id="IPR004119">
    <property type="entry name" value="EcKL"/>
</dbReference>
<gene>
    <name evidence="1" type="ORF">pipiens_016303</name>
</gene>
<dbReference type="Proteomes" id="UP001562425">
    <property type="component" value="Unassembled WGS sequence"/>
</dbReference>
<reference evidence="1 2" key="1">
    <citation type="submission" date="2024-05" db="EMBL/GenBank/DDBJ databases">
        <title>Culex pipiens pipiens assembly and annotation.</title>
        <authorList>
            <person name="Alout H."/>
            <person name="Durand T."/>
        </authorList>
    </citation>
    <scope>NUCLEOTIDE SEQUENCE [LARGE SCALE GENOMIC DNA]</scope>
    <source>
        <strain evidence="1">HA-2024</strain>
        <tissue evidence="1">Whole body</tissue>
    </source>
</reference>
<evidence type="ECO:0000313" key="1">
    <source>
        <dbReference type="EMBL" id="KAL1377391.1"/>
    </source>
</evidence>
<protein>
    <recommendedName>
        <fullName evidence="3">Juvenile hormone-inducible protein</fullName>
    </recommendedName>
</protein>
<dbReference type="PANTHER" id="PTHR11012">
    <property type="entry name" value="PROTEIN KINASE-LIKE DOMAIN-CONTAINING"/>
    <property type="match status" value="1"/>
</dbReference>
<evidence type="ECO:0000313" key="2">
    <source>
        <dbReference type="Proteomes" id="UP001562425"/>
    </source>
</evidence>
<dbReference type="PANTHER" id="PTHR11012:SF12">
    <property type="entry name" value="CHK KINASE-LIKE DOMAIN-CONTAINING PROTEIN-RELATED"/>
    <property type="match status" value="1"/>
</dbReference>
<dbReference type="EMBL" id="JBEHCU010011007">
    <property type="protein sequence ID" value="KAL1377391.1"/>
    <property type="molecule type" value="Genomic_DNA"/>
</dbReference>
<dbReference type="AlphaFoldDB" id="A0ABD1CLV9"/>
<accession>A0ABD1CLV9</accession>
<name>A0ABD1CLV9_CULPP</name>
<keyword evidence="2" id="KW-1185">Reference proteome</keyword>
<evidence type="ECO:0008006" key="3">
    <source>
        <dbReference type="Google" id="ProtNLM"/>
    </source>
</evidence>
<organism evidence="1 2">
    <name type="scientific">Culex pipiens pipiens</name>
    <name type="common">Northern house mosquito</name>
    <dbReference type="NCBI Taxonomy" id="38569"/>
    <lineage>
        <taxon>Eukaryota</taxon>
        <taxon>Metazoa</taxon>
        <taxon>Ecdysozoa</taxon>
        <taxon>Arthropoda</taxon>
        <taxon>Hexapoda</taxon>
        <taxon>Insecta</taxon>
        <taxon>Pterygota</taxon>
        <taxon>Neoptera</taxon>
        <taxon>Endopterygota</taxon>
        <taxon>Diptera</taxon>
        <taxon>Nematocera</taxon>
        <taxon>Culicoidea</taxon>
        <taxon>Culicidae</taxon>
        <taxon>Culicinae</taxon>
        <taxon>Culicini</taxon>
        <taxon>Culex</taxon>
        <taxon>Culex</taxon>
    </lineage>
</organism>
<comment type="caution">
    <text evidence="1">The sequence shown here is derived from an EMBL/GenBank/DDBJ whole genome shotgun (WGS) entry which is preliminary data.</text>
</comment>
<sequence>MATQLLNNDLFLTVIRKARNDPSIVLCHGCRLRSDGDHCDRGGFESYKTAIHFRSSRYQQEQAVNLTVKIGAGGSSEEDSQEVRLYGEVLPAMAKSTDLSFYEASSDIDTSIESKFESISNEIKSWKNCEEIASKFEALKSSSKAKLAQVFAPNPKGTGYNVLNHGNLERHCLRFKPSTGTMLTDYRCHWGSPAIDLICLLDKIVTPALKATHRREIVYAYYQHFVQILDAIGYLGVVPRLVELQMELLRKGFLEVFHEVERAGTVAFRMAEEKSPLDVESGDIPDWLNSGYFEQLLRRKKEDLTIRVQSLDVKYAIPRGENFVSVIYRVQVVFDTKNQLAVNRSYIVKGISSSEFTVKKLGEGSYNVYEKEMDVYERIIPELNRLARQLLSKLFYAVFCSFICLPVQINEDSTDADFEAVLGNDERSARYRRTIMANKRYHRILKGLLPFFDRKGLLDKLE</sequence>
<dbReference type="Pfam" id="PF02958">
    <property type="entry name" value="EcKL"/>
    <property type="match status" value="2"/>
</dbReference>